<dbReference type="InterPro" id="IPR016197">
    <property type="entry name" value="Chromo-like_dom_sf"/>
</dbReference>
<dbReference type="Proteomes" id="UP001259832">
    <property type="component" value="Unassembled WGS sequence"/>
</dbReference>
<dbReference type="EMBL" id="JASMQC010000003">
    <property type="protein sequence ID" value="KAK1946574.1"/>
    <property type="molecule type" value="Genomic_DNA"/>
</dbReference>
<reference evidence="2" key="1">
    <citation type="submission" date="2023-08" db="EMBL/GenBank/DDBJ databases">
        <title>Reference Genome Resource for the Citrus Pathogen Phytophthora citrophthora.</title>
        <authorList>
            <person name="Moller H."/>
            <person name="Coetzee B."/>
            <person name="Rose L.J."/>
            <person name="Van Niekerk J.M."/>
        </authorList>
    </citation>
    <scope>NUCLEOTIDE SEQUENCE</scope>
    <source>
        <strain evidence="2">STE-U-9442</strain>
    </source>
</reference>
<evidence type="ECO:0008006" key="4">
    <source>
        <dbReference type="Google" id="ProtNLM"/>
    </source>
</evidence>
<dbReference type="SUPFAM" id="SSF54160">
    <property type="entry name" value="Chromo domain-like"/>
    <property type="match status" value="1"/>
</dbReference>
<keyword evidence="3" id="KW-1185">Reference proteome</keyword>
<feature type="compositionally biased region" description="Acidic residues" evidence="1">
    <location>
        <begin position="1"/>
        <end position="13"/>
    </location>
</feature>
<organism evidence="2 3">
    <name type="scientific">Phytophthora citrophthora</name>
    <dbReference type="NCBI Taxonomy" id="4793"/>
    <lineage>
        <taxon>Eukaryota</taxon>
        <taxon>Sar</taxon>
        <taxon>Stramenopiles</taxon>
        <taxon>Oomycota</taxon>
        <taxon>Peronosporomycetes</taxon>
        <taxon>Peronosporales</taxon>
        <taxon>Peronosporaceae</taxon>
        <taxon>Phytophthora</taxon>
    </lineage>
</organism>
<evidence type="ECO:0000256" key="1">
    <source>
        <dbReference type="SAM" id="MobiDB-lite"/>
    </source>
</evidence>
<dbReference type="AlphaFoldDB" id="A0AAD9GWW1"/>
<gene>
    <name evidence="2" type="ORF">P3T76_002126</name>
</gene>
<accession>A0AAD9GWW1</accession>
<sequence length="346" mass="39390">MGISDSGDDDAAEPNDSTVVRPLSPTESASGLFDDGDDDEASGSSSAKRRRLRRGGTVPLKHPALPAAPMVHLYTKQRNHDDLKAPWDYDKKVIIKRLLDCHGNPPHRCYLVQWQGRPLQLSWLWREELVDVVPDSVNRIDAWKASGSKEPIMSYFDNRDTASDDDCCFIDAIRAALYHLGCPDLVTVEMWEAFEKTRPPDIQYGVTREDVTEFFKYLQRKSVPLDCDELQRNLLDGSYTNAAQLNKFIRGLGSGTYLASVGEDDLGYCFVVIVEGPNDDIKVLGWYDEKRNPPVDAGLLRNYLWVNRARWLCRIILKAGYVCRGKRKSRSQKKREKRERLHLQSS</sequence>
<feature type="region of interest" description="Disordered" evidence="1">
    <location>
        <begin position="1"/>
        <end position="63"/>
    </location>
</feature>
<evidence type="ECO:0000313" key="2">
    <source>
        <dbReference type="EMBL" id="KAK1946574.1"/>
    </source>
</evidence>
<proteinExistence type="predicted"/>
<name>A0AAD9GWW1_9STRA</name>
<comment type="caution">
    <text evidence="2">The sequence shown here is derived from an EMBL/GenBank/DDBJ whole genome shotgun (WGS) entry which is preliminary data.</text>
</comment>
<evidence type="ECO:0000313" key="3">
    <source>
        <dbReference type="Proteomes" id="UP001259832"/>
    </source>
</evidence>
<protein>
    <recommendedName>
        <fullName evidence="4">Chromo domain-containing protein</fullName>
    </recommendedName>
</protein>